<keyword evidence="4" id="KW-1185">Reference proteome</keyword>
<comment type="caution">
    <text evidence="3">The sequence shown here is derived from an EMBL/GenBank/DDBJ whole genome shotgun (WGS) entry which is preliminary data.</text>
</comment>
<organism evidence="3 4">
    <name type="scientific">Neurospora hispaniola</name>
    <dbReference type="NCBI Taxonomy" id="588809"/>
    <lineage>
        <taxon>Eukaryota</taxon>
        <taxon>Fungi</taxon>
        <taxon>Dikarya</taxon>
        <taxon>Ascomycota</taxon>
        <taxon>Pezizomycotina</taxon>
        <taxon>Sordariomycetes</taxon>
        <taxon>Sordariomycetidae</taxon>
        <taxon>Sordariales</taxon>
        <taxon>Sordariaceae</taxon>
        <taxon>Neurospora</taxon>
    </lineage>
</organism>
<feature type="region of interest" description="Disordered" evidence="1">
    <location>
        <begin position="47"/>
        <end position="81"/>
    </location>
</feature>
<keyword evidence="2" id="KW-1133">Transmembrane helix</keyword>
<protein>
    <submittedName>
        <fullName evidence="3">Uncharacterized protein</fullName>
    </submittedName>
</protein>
<dbReference type="Proteomes" id="UP001285908">
    <property type="component" value="Unassembled WGS sequence"/>
</dbReference>
<gene>
    <name evidence="3" type="ORF">B0T23DRAFT_358838</name>
</gene>
<feature type="transmembrane region" description="Helical" evidence="2">
    <location>
        <begin position="93"/>
        <end position="114"/>
    </location>
</feature>
<evidence type="ECO:0000313" key="3">
    <source>
        <dbReference type="EMBL" id="KAK3492863.1"/>
    </source>
</evidence>
<dbReference type="EMBL" id="JAULSX010000004">
    <property type="protein sequence ID" value="KAK3492863.1"/>
    <property type="molecule type" value="Genomic_DNA"/>
</dbReference>
<feature type="compositionally biased region" description="Basic and acidic residues" evidence="1">
    <location>
        <begin position="167"/>
        <end position="206"/>
    </location>
</feature>
<dbReference type="RefSeq" id="XP_062693321.1">
    <property type="nucleotide sequence ID" value="XM_062836209.1"/>
</dbReference>
<dbReference type="AlphaFoldDB" id="A0AAJ0I8L1"/>
<reference evidence="3 4" key="1">
    <citation type="journal article" date="2023" name="Mol. Phylogenet. Evol.">
        <title>Genome-scale phylogeny and comparative genomics of the fungal order Sordariales.</title>
        <authorList>
            <person name="Hensen N."/>
            <person name="Bonometti L."/>
            <person name="Westerberg I."/>
            <person name="Brannstrom I.O."/>
            <person name="Guillou S."/>
            <person name="Cros-Aarteil S."/>
            <person name="Calhoun S."/>
            <person name="Haridas S."/>
            <person name="Kuo A."/>
            <person name="Mondo S."/>
            <person name="Pangilinan J."/>
            <person name="Riley R."/>
            <person name="LaButti K."/>
            <person name="Andreopoulos B."/>
            <person name="Lipzen A."/>
            <person name="Chen C."/>
            <person name="Yan M."/>
            <person name="Daum C."/>
            <person name="Ng V."/>
            <person name="Clum A."/>
            <person name="Steindorff A."/>
            <person name="Ohm R.A."/>
            <person name="Martin F."/>
            <person name="Silar P."/>
            <person name="Natvig D.O."/>
            <person name="Lalanne C."/>
            <person name="Gautier V."/>
            <person name="Ament-Velasquez S.L."/>
            <person name="Kruys A."/>
            <person name="Hutchinson M.I."/>
            <person name="Powell A.J."/>
            <person name="Barry K."/>
            <person name="Miller A.N."/>
            <person name="Grigoriev I.V."/>
            <person name="Debuchy R."/>
            <person name="Gladieux P."/>
            <person name="Hiltunen Thoren M."/>
            <person name="Johannesson H."/>
        </authorList>
    </citation>
    <scope>NUCLEOTIDE SEQUENCE [LARGE SCALE GENOMIC DNA]</scope>
    <source>
        <strain evidence="3 4">FGSC 10403</strain>
    </source>
</reference>
<accession>A0AAJ0I8L1</accession>
<name>A0AAJ0I8L1_9PEZI</name>
<feature type="transmembrane region" description="Helical" evidence="2">
    <location>
        <begin position="213"/>
        <end position="233"/>
    </location>
</feature>
<feature type="compositionally biased region" description="Low complexity" evidence="1">
    <location>
        <begin position="47"/>
        <end position="72"/>
    </location>
</feature>
<evidence type="ECO:0000256" key="2">
    <source>
        <dbReference type="SAM" id="Phobius"/>
    </source>
</evidence>
<feature type="region of interest" description="Disordered" evidence="1">
    <location>
        <begin position="166"/>
        <end position="206"/>
    </location>
</feature>
<sequence>MPITTRTILGLPTSHIPLFLHLLIETPASLSFLLRPESQLPLLSSSSSFSSSSSSPSPSLSPSPTTEDPSSSTNHPPRQLPPITAQQATEARLILRNFGGLLLSVNCLVFYLLFLFHHQFSSTSLRPENKKDELIRGITACLSLYHVFPLYRAWKRICMSSSSSSAVDEKKRKKDMREEERKEGEKEGEKEKEKEKEKEDMKDETQKTLGGPVVHFVVHMIVGGLMGAAGLGLL</sequence>
<proteinExistence type="predicted"/>
<dbReference type="GeneID" id="87873831"/>
<evidence type="ECO:0000313" key="4">
    <source>
        <dbReference type="Proteomes" id="UP001285908"/>
    </source>
</evidence>
<keyword evidence="2" id="KW-0472">Membrane</keyword>
<feature type="transmembrane region" description="Helical" evidence="2">
    <location>
        <begin position="134"/>
        <end position="154"/>
    </location>
</feature>
<evidence type="ECO:0000256" key="1">
    <source>
        <dbReference type="SAM" id="MobiDB-lite"/>
    </source>
</evidence>
<keyword evidence="2" id="KW-0812">Transmembrane</keyword>